<sequence>MSTHISDERVRVEFKHRPFQESSSKTSYGAFTTANYWCAKLEVVKFDSRRKTFKDSIVETYT</sequence>
<dbReference type="Proteomes" id="UP000008177">
    <property type="component" value="Unplaced contigs"/>
</dbReference>
<evidence type="ECO:0000313" key="2">
    <source>
        <dbReference type="Proteomes" id="UP000008177"/>
    </source>
</evidence>
<gene>
    <name evidence="1" type="ORF">BofuT4_uP147610.1</name>
</gene>
<dbReference type="AlphaFoldDB" id="G2YXI0"/>
<organism evidence="1 2">
    <name type="scientific">Botryotinia fuckeliana (strain T4)</name>
    <name type="common">Noble rot fungus</name>
    <name type="synonym">Botrytis cinerea</name>
    <dbReference type="NCBI Taxonomy" id="999810"/>
    <lineage>
        <taxon>Eukaryota</taxon>
        <taxon>Fungi</taxon>
        <taxon>Dikarya</taxon>
        <taxon>Ascomycota</taxon>
        <taxon>Pezizomycotina</taxon>
        <taxon>Leotiomycetes</taxon>
        <taxon>Helotiales</taxon>
        <taxon>Sclerotiniaceae</taxon>
        <taxon>Botrytis</taxon>
    </lineage>
</organism>
<name>G2YXI0_BOTF4</name>
<dbReference type="InParanoid" id="G2YXI0"/>
<reference evidence="2" key="1">
    <citation type="journal article" date="2011" name="PLoS Genet.">
        <title>Genomic analysis of the necrotrophic fungal pathogens Sclerotinia sclerotiorum and Botrytis cinerea.</title>
        <authorList>
            <person name="Amselem J."/>
            <person name="Cuomo C.A."/>
            <person name="van Kan J.A."/>
            <person name="Viaud M."/>
            <person name="Benito E.P."/>
            <person name="Couloux A."/>
            <person name="Coutinho P.M."/>
            <person name="de Vries R.P."/>
            <person name="Dyer P.S."/>
            <person name="Fillinger S."/>
            <person name="Fournier E."/>
            <person name="Gout L."/>
            <person name="Hahn M."/>
            <person name="Kohn L."/>
            <person name="Lapalu N."/>
            <person name="Plummer K.M."/>
            <person name="Pradier J.M."/>
            <person name="Quevillon E."/>
            <person name="Sharon A."/>
            <person name="Simon A."/>
            <person name="ten Have A."/>
            <person name="Tudzynski B."/>
            <person name="Tudzynski P."/>
            <person name="Wincker P."/>
            <person name="Andrew M."/>
            <person name="Anthouard V."/>
            <person name="Beever R.E."/>
            <person name="Beffa R."/>
            <person name="Benoit I."/>
            <person name="Bouzid O."/>
            <person name="Brault B."/>
            <person name="Chen Z."/>
            <person name="Choquer M."/>
            <person name="Collemare J."/>
            <person name="Cotton P."/>
            <person name="Danchin E.G."/>
            <person name="Da Silva C."/>
            <person name="Gautier A."/>
            <person name="Giraud C."/>
            <person name="Giraud T."/>
            <person name="Gonzalez C."/>
            <person name="Grossetete S."/>
            <person name="Guldener U."/>
            <person name="Henrissat B."/>
            <person name="Howlett B.J."/>
            <person name="Kodira C."/>
            <person name="Kretschmer M."/>
            <person name="Lappartient A."/>
            <person name="Leroch M."/>
            <person name="Levis C."/>
            <person name="Mauceli E."/>
            <person name="Neuveglise C."/>
            <person name="Oeser B."/>
            <person name="Pearson M."/>
            <person name="Poulain J."/>
            <person name="Poussereau N."/>
            <person name="Quesneville H."/>
            <person name="Rascle C."/>
            <person name="Schumacher J."/>
            <person name="Segurens B."/>
            <person name="Sexton A."/>
            <person name="Silva E."/>
            <person name="Sirven C."/>
            <person name="Soanes D.M."/>
            <person name="Talbot N.J."/>
            <person name="Templeton M."/>
            <person name="Yandava C."/>
            <person name="Yarden O."/>
            <person name="Zeng Q."/>
            <person name="Rollins J.A."/>
            <person name="Lebrun M.H."/>
            <person name="Dickman M."/>
        </authorList>
    </citation>
    <scope>NUCLEOTIDE SEQUENCE [LARGE SCALE GENOMIC DNA]</scope>
    <source>
        <strain evidence="2">T4</strain>
    </source>
</reference>
<proteinExistence type="predicted"/>
<evidence type="ECO:0000313" key="1">
    <source>
        <dbReference type="EMBL" id="CCD56151.1"/>
    </source>
</evidence>
<dbReference type="HOGENOM" id="CLU_2903971_0_0_1"/>
<dbReference type="EMBL" id="FQ790359">
    <property type="protein sequence ID" value="CCD56151.1"/>
    <property type="molecule type" value="Genomic_DNA"/>
</dbReference>
<protein>
    <submittedName>
        <fullName evidence="1">Uncharacterized protein</fullName>
    </submittedName>
</protein>
<accession>G2YXI0</accession>